<evidence type="ECO:0000256" key="7">
    <source>
        <dbReference type="ARBA" id="ARBA00040376"/>
    </source>
</evidence>
<keyword evidence="13" id="KW-1185">Reference proteome</keyword>
<evidence type="ECO:0000256" key="3">
    <source>
        <dbReference type="ARBA" id="ARBA00022552"/>
    </source>
</evidence>
<dbReference type="GO" id="GO:0003676">
    <property type="term" value="F:nucleic acid binding"/>
    <property type="evidence" value="ECO:0007669"/>
    <property type="project" value="InterPro"/>
</dbReference>
<reference evidence="12" key="2">
    <citation type="journal article" date="2023" name="IMA Fungus">
        <title>Comparative genomic study of the Penicillium genus elucidates a diverse pangenome and 15 lateral gene transfer events.</title>
        <authorList>
            <person name="Petersen C."/>
            <person name="Sorensen T."/>
            <person name="Nielsen M.R."/>
            <person name="Sondergaard T.E."/>
            <person name="Sorensen J.L."/>
            <person name="Fitzpatrick D.A."/>
            <person name="Frisvad J.C."/>
            <person name="Nielsen K.L."/>
        </authorList>
    </citation>
    <scope>NUCLEOTIDE SEQUENCE</scope>
    <source>
        <strain evidence="12">IBT 30069</strain>
    </source>
</reference>
<dbReference type="GO" id="GO:0006364">
    <property type="term" value="P:rRNA processing"/>
    <property type="evidence" value="ECO:0007669"/>
    <property type="project" value="UniProtKB-KW"/>
</dbReference>
<proteinExistence type="inferred from homology"/>
<reference evidence="12" key="1">
    <citation type="submission" date="2022-11" db="EMBL/GenBank/DDBJ databases">
        <authorList>
            <person name="Petersen C."/>
        </authorList>
    </citation>
    <scope>NUCLEOTIDE SEQUENCE</scope>
    <source>
        <strain evidence="12">IBT 30069</strain>
    </source>
</reference>
<evidence type="ECO:0000256" key="5">
    <source>
        <dbReference type="ARBA" id="ARBA00038007"/>
    </source>
</evidence>
<evidence type="ECO:0000256" key="10">
    <source>
        <dbReference type="SAM" id="MobiDB-lite"/>
    </source>
</evidence>
<dbReference type="Proteomes" id="UP001149165">
    <property type="component" value="Unassembled WGS sequence"/>
</dbReference>
<feature type="compositionally biased region" description="Basic and acidic residues" evidence="10">
    <location>
        <begin position="190"/>
        <end position="208"/>
    </location>
</feature>
<feature type="compositionally biased region" description="Acidic residues" evidence="10">
    <location>
        <begin position="161"/>
        <end position="171"/>
    </location>
</feature>
<accession>A0A9W9K9J0</accession>
<feature type="region of interest" description="Disordered" evidence="10">
    <location>
        <begin position="1"/>
        <end position="26"/>
    </location>
</feature>
<dbReference type="InterPro" id="IPR000467">
    <property type="entry name" value="G_patch_dom"/>
</dbReference>
<comment type="similarity">
    <text evidence="5">Belongs to the PINX1 family.</text>
</comment>
<keyword evidence="2" id="KW-0690">Ribosome biogenesis</keyword>
<keyword evidence="4" id="KW-0539">Nucleus</keyword>
<comment type="caution">
    <text evidence="12">The sequence shown here is derived from an EMBL/GenBank/DDBJ whole genome shotgun (WGS) entry which is preliminary data.</text>
</comment>
<evidence type="ECO:0000256" key="4">
    <source>
        <dbReference type="ARBA" id="ARBA00023242"/>
    </source>
</evidence>
<comment type="subcellular location">
    <subcellularLocation>
        <location evidence="1">Nucleus</location>
        <location evidence="1">Nucleolus</location>
    </subcellularLocation>
</comment>
<dbReference type="OrthoDB" id="29523at2759"/>
<evidence type="ECO:0000313" key="13">
    <source>
        <dbReference type="Proteomes" id="UP001149165"/>
    </source>
</evidence>
<keyword evidence="3" id="KW-0698">rRNA processing</keyword>
<sequence>MGLAAPRKNTKISHDPNNTKWARSTSGFGHKIMSAQGWTPGGRLGARDAAHADMLTAASHSHIKVTIKDDTLGLGARLGRENEQTGLDAFKGLLGRLNGKSEVELKEDQRKRDDVKLARYVALKFPEVRFVRGGLLAQEKIERLPVPKPQDNQKGNKSDGNDSESDEDDTSSDSSASAQKSTKRKSKSKSKTESKSKSKSKSKSESKSKSKSSKKSRSRADSDEGDDSSSLSESKTKQKSKKRKADTDEPSTASETKTAASVSRERRPMGRQLFRSRHIAQKKRALMDDKSLNEIFMVKSKA</sequence>
<evidence type="ECO:0000313" key="12">
    <source>
        <dbReference type="EMBL" id="KAJ5097576.1"/>
    </source>
</evidence>
<evidence type="ECO:0000256" key="8">
    <source>
        <dbReference type="ARBA" id="ARBA00041961"/>
    </source>
</evidence>
<feature type="compositionally biased region" description="Polar residues" evidence="10">
    <location>
        <begin position="15"/>
        <end position="26"/>
    </location>
</feature>
<feature type="region of interest" description="Disordered" evidence="10">
    <location>
        <begin position="142"/>
        <end position="278"/>
    </location>
</feature>
<protein>
    <recommendedName>
        <fullName evidence="7">Protein PXR1</fullName>
    </recommendedName>
    <alternativeName>
        <fullName evidence="8">PinX1-related protein 1</fullName>
    </alternativeName>
    <alternativeName>
        <fullName evidence="6">Protein pxr1</fullName>
    </alternativeName>
</protein>
<evidence type="ECO:0000256" key="6">
    <source>
        <dbReference type="ARBA" id="ARBA00040137"/>
    </source>
</evidence>
<evidence type="ECO:0000256" key="1">
    <source>
        <dbReference type="ARBA" id="ARBA00004604"/>
    </source>
</evidence>
<dbReference type="Pfam" id="PF01585">
    <property type="entry name" value="G-patch"/>
    <property type="match status" value="1"/>
</dbReference>
<dbReference type="GO" id="GO:0005730">
    <property type="term" value="C:nucleolus"/>
    <property type="evidence" value="ECO:0007669"/>
    <property type="project" value="UniProtKB-SubCell"/>
</dbReference>
<dbReference type="PANTHER" id="PTHR23149">
    <property type="entry name" value="G PATCH DOMAIN CONTAINING PROTEIN"/>
    <property type="match status" value="1"/>
</dbReference>
<dbReference type="InterPro" id="IPR050656">
    <property type="entry name" value="PINX1"/>
</dbReference>
<feature type="compositionally biased region" description="Polar residues" evidence="10">
    <location>
        <begin position="250"/>
        <end position="261"/>
    </location>
</feature>
<gene>
    <name evidence="12" type="ORF">N7456_008297</name>
</gene>
<dbReference type="AlphaFoldDB" id="A0A9W9K9J0"/>
<evidence type="ECO:0000256" key="2">
    <source>
        <dbReference type="ARBA" id="ARBA00022517"/>
    </source>
</evidence>
<name>A0A9W9K9J0_9EURO</name>
<comment type="function">
    <text evidence="9">Involved in rRNA-processing at A0, A1 and A2 sites and negatively regulates telomerase.</text>
</comment>
<evidence type="ECO:0000256" key="9">
    <source>
        <dbReference type="ARBA" id="ARBA00043878"/>
    </source>
</evidence>
<feature type="domain" description="G-patch" evidence="11">
    <location>
        <begin position="25"/>
        <end position="79"/>
    </location>
</feature>
<organism evidence="12 13">
    <name type="scientific">Penicillium angulare</name>
    <dbReference type="NCBI Taxonomy" id="116970"/>
    <lineage>
        <taxon>Eukaryota</taxon>
        <taxon>Fungi</taxon>
        <taxon>Dikarya</taxon>
        <taxon>Ascomycota</taxon>
        <taxon>Pezizomycotina</taxon>
        <taxon>Eurotiomycetes</taxon>
        <taxon>Eurotiomycetidae</taxon>
        <taxon>Eurotiales</taxon>
        <taxon>Aspergillaceae</taxon>
        <taxon>Penicillium</taxon>
    </lineage>
</organism>
<dbReference type="PANTHER" id="PTHR23149:SF31">
    <property type="entry name" value="PROTEIN PXR1"/>
    <property type="match status" value="1"/>
</dbReference>
<dbReference type="PROSITE" id="PS50174">
    <property type="entry name" value="G_PATCH"/>
    <property type="match status" value="1"/>
</dbReference>
<evidence type="ECO:0000259" key="11">
    <source>
        <dbReference type="PROSITE" id="PS50174"/>
    </source>
</evidence>
<dbReference type="EMBL" id="JAPQKH010000005">
    <property type="protein sequence ID" value="KAJ5097576.1"/>
    <property type="molecule type" value="Genomic_DNA"/>
</dbReference>